<comment type="caution">
    <text evidence="2">The sequence shown here is derived from an EMBL/GenBank/DDBJ whole genome shotgun (WGS) entry which is preliminary data.</text>
</comment>
<accession>A0A176W232</accession>
<feature type="compositionally biased region" description="Polar residues" evidence="1">
    <location>
        <begin position="228"/>
        <end position="242"/>
    </location>
</feature>
<dbReference type="EMBL" id="LVLJ01002165">
    <property type="protein sequence ID" value="OAE26545.1"/>
    <property type="molecule type" value="Genomic_DNA"/>
</dbReference>
<evidence type="ECO:0000313" key="3">
    <source>
        <dbReference type="Proteomes" id="UP000077202"/>
    </source>
</evidence>
<feature type="region of interest" description="Disordered" evidence="1">
    <location>
        <begin position="210"/>
        <end position="242"/>
    </location>
</feature>
<proteinExistence type="predicted"/>
<evidence type="ECO:0000256" key="1">
    <source>
        <dbReference type="SAM" id="MobiDB-lite"/>
    </source>
</evidence>
<gene>
    <name evidence="2" type="ORF">AXG93_3817s1070</name>
</gene>
<protein>
    <submittedName>
        <fullName evidence="2">Uncharacterized protein</fullName>
    </submittedName>
</protein>
<organism evidence="2 3">
    <name type="scientific">Marchantia polymorpha subsp. ruderalis</name>
    <dbReference type="NCBI Taxonomy" id="1480154"/>
    <lineage>
        <taxon>Eukaryota</taxon>
        <taxon>Viridiplantae</taxon>
        <taxon>Streptophyta</taxon>
        <taxon>Embryophyta</taxon>
        <taxon>Marchantiophyta</taxon>
        <taxon>Marchantiopsida</taxon>
        <taxon>Marchantiidae</taxon>
        <taxon>Marchantiales</taxon>
        <taxon>Marchantiaceae</taxon>
        <taxon>Marchantia</taxon>
    </lineage>
</organism>
<evidence type="ECO:0000313" key="2">
    <source>
        <dbReference type="EMBL" id="OAE26545.1"/>
    </source>
</evidence>
<dbReference type="Proteomes" id="UP000077202">
    <property type="component" value="Unassembled WGS sequence"/>
</dbReference>
<dbReference type="AlphaFoldDB" id="A0A176W232"/>
<name>A0A176W232_MARPO</name>
<sequence>MESSDGPPASVPDLPGQGPAAKILRRDGGSGGWGWGWRESVKPLSPDIDTLGLHCLLGVGPFGPWEPIVAESARGLEGGSRLDRVQEGLRSSSRRTVDRSRIWSLRELRIRISLFRVNSSTEDAAQPLPMQAQIHHHPSSAAGRAPSLLASTLCDTRLEEHWSFTTISLQENEGSDDLLKELTFNSIDHEREYNCDIGWRWGGRHWGSSRVSTDNRKASGPKDAVSHCTANASSRDPTHNAI</sequence>
<feature type="region of interest" description="Disordered" evidence="1">
    <location>
        <begin position="1"/>
        <end position="25"/>
    </location>
</feature>
<keyword evidence="3" id="KW-1185">Reference proteome</keyword>
<reference evidence="2" key="1">
    <citation type="submission" date="2016-03" db="EMBL/GenBank/DDBJ databases">
        <title>Mechanisms controlling the formation of the plant cell surface in tip-growing cells are functionally conserved among land plants.</title>
        <authorList>
            <person name="Honkanen S."/>
            <person name="Jones V.A."/>
            <person name="Morieri G."/>
            <person name="Champion C."/>
            <person name="Hetherington A.J."/>
            <person name="Kelly S."/>
            <person name="Saint-Marcoux D."/>
            <person name="Proust H."/>
            <person name="Prescott H."/>
            <person name="Dolan L."/>
        </authorList>
    </citation>
    <scope>NUCLEOTIDE SEQUENCE [LARGE SCALE GENOMIC DNA]</scope>
    <source>
        <tissue evidence="2">Whole gametophyte</tissue>
    </source>
</reference>